<evidence type="ECO:0000313" key="4">
    <source>
        <dbReference type="Proteomes" id="UP000053820"/>
    </source>
</evidence>
<dbReference type="EMBL" id="KN839849">
    <property type="protein sequence ID" value="KIJ63777.1"/>
    <property type="molecule type" value="Genomic_DNA"/>
</dbReference>
<reference evidence="3 4" key="1">
    <citation type="submission" date="2014-04" db="EMBL/GenBank/DDBJ databases">
        <title>Evolutionary Origins and Diversification of the Mycorrhizal Mutualists.</title>
        <authorList>
            <consortium name="DOE Joint Genome Institute"/>
            <consortium name="Mycorrhizal Genomics Consortium"/>
            <person name="Kohler A."/>
            <person name="Kuo A."/>
            <person name="Nagy L.G."/>
            <person name="Floudas D."/>
            <person name="Copeland A."/>
            <person name="Barry K.W."/>
            <person name="Cichocki N."/>
            <person name="Veneault-Fourrey C."/>
            <person name="LaButti K."/>
            <person name="Lindquist E.A."/>
            <person name="Lipzen A."/>
            <person name="Lundell T."/>
            <person name="Morin E."/>
            <person name="Murat C."/>
            <person name="Riley R."/>
            <person name="Ohm R."/>
            <person name="Sun H."/>
            <person name="Tunlid A."/>
            <person name="Henrissat B."/>
            <person name="Grigoriev I.V."/>
            <person name="Hibbett D.S."/>
            <person name="Martin F."/>
        </authorList>
    </citation>
    <scope>NUCLEOTIDE SEQUENCE [LARGE SCALE GENOMIC DNA]</scope>
    <source>
        <strain evidence="3 4">MD-312</strain>
    </source>
</reference>
<keyword evidence="4" id="KW-1185">Reference proteome</keyword>
<dbReference type="InterPro" id="IPR006073">
    <property type="entry name" value="GTP-bd"/>
</dbReference>
<dbReference type="GO" id="GO:0005525">
    <property type="term" value="F:GTP binding"/>
    <property type="evidence" value="ECO:0007669"/>
    <property type="project" value="InterPro"/>
</dbReference>
<dbReference type="Pfam" id="PF01926">
    <property type="entry name" value="MMR_HSR1"/>
    <property type="match status" value="1"/>
</dbReference>
<dbReference type="SUPFAM" id="SSF52540">
    <property type="entry name" value="P-loop containing nucleoside triphosphate hydrolases"/>
    <property type="match status" value="1"/>
</dbReference>
<evidence type="ECO:0000313" key="3">
    <source>
        <dbReference type="EMBL" id="KIJ63777.1"/>
    </source>
</evidence>
<evidence type="ECO:0000256" key="1">
    <source>
        <dbReference type="SAM" id="MobiDB-lite"/>
    </source>
</evidence>
<feature type="compositionally biased region" description="Low complexity" evidence="1">
    <location>
        <begin position="287"/>
        <end position="301"/>
    </location>
</feature>
<protein>
    <recommendedName>
        <fullName evidence="2">G domain-containing protein</fullName>
    </recommendedName>
</protein>
<feature type="domain" description="G" evidence="2">
    <location>
        <begin position="1"/>
        <end position="84"/>
    </location>
</feature>
<dbReference type="CDD" id="cd00882">
    <property type="entry name" value="Ras_like_GTPase"/>
    <property type="match status" value="1"/>
</dbReference>
<dbReference type="InterPro" id="IPR027417">
    <property type="entry name" value="P-loop_NTPase"/>
</dbReference>
<dbReference type="AlphaFoldDB" id="A0A0C9WF01"/>
<dbReference type="HOGENOM" id="CLU_018003_6_1_1"/>
<feature type="region of interest" description="Disordered" evidence="1">
    <location>
        <begin position="231"/>
        <end position="301"/>
    </location>
</feature>
<gene>
    <name evidence="3" type="ORF">HYDPIDRAFT_91834</name>
</gene>
<dbReference type="Gene3D" id="3.40.50.300">
    <property type="entry name" value="P-loop containing nucleotide triphosphate hydrolases"/>
    <property type="match status" value="1"/>
</dbReference>
<accession>A0A0C9WF01</accession>
<feature type="compositionally biased region" description="Low complexity" evidence="1">
    <location>
        <begin position="253"/>
        <end position="267"/>
    </location>
</feature>
<name>A0A0C9WF01_9AGAM</name>
<proteinExistence type="predicted"/>
<evidence type="ECO:0000259" key="2">
    <source>
        <dbReference type="Pfam" id="PF01926"/>
    </source>
</evidence>
<dbReference type="Proteomes" id="UP000053820">
    <property type="component" value="Unassembled WGS sequence"/>
</dbReference>
<organism evidence="3 4">
    <name type="scientific">Hydnomerulius pinastri MD-312</name>
    <dbReference type="NCBI Taxonomy" id="994086"/>
    <lineage>
        <taxon>Eukaryota</taxon>
        <taxon>Fungi</taxon>
        <taxon>Dikarya</taxon>
        <taxon>Basidiomycota</taxon>
        <taxon>Agaricomycotina</taxon>
        <taxon>Agaricomycetes</taxon>
        <taxon>Agaricomycetidae</taxon>
        <taxon>Boletales</taxon>
        <taxon>Boletales incertae sedis</taxon>
        <taxon>Leucogyrophana</taxon>
    </lineage>
</organism>
<sequence>MGPTGAGKSSFVNQAVGRPEAVGVGHDLKSCTTDVQAVRYPHSDGHRNIVLVDTPGFDDTCVSDTQILRTIADWLNKTYKQKIKLAGLLYLHRISDVRFGGTPLRNLSVFKDLCGVANLQNVILVTTMWDEVGDSDGSLKEAELVSKFWNGMIQLGSRTRRFDRTQDSPWEIINSLNLKSLKDRKPLQIQQEMVDQGLPLEKTTAGKTLLRLLSQLFDDVKGFFRGFGKRSSRRTAATKKPTEDNLRRRTFLSRRSSTRSSASSASSGTDDAAIFSSSGSSRETDASSIQSSTRGSSSSCSLNGRKDLLATITGLKLAYQIADLASIPFLKGAIGLALNIAQSVDVSTHSFRLDVG</sequence>
<dbReference type="OrthoDB" id="8954335at2759"/>